<comment type="subcellular location">
    <subcellularLocation>
        <location evidence="1">Cytoplasm</location>
        <location evidence="1">Cytoskeleton</location>
    </subcellularLocation>
</comment>
<evidence type="ECO:0000256" key="3">
    <source>
        <dbReference type="ARBA" id="ARBA00022490"/>
    </source>
</evidence>
<dbReference type="PANTHER" id="PTHR24346:SF77">
    <property type="entry name" value="SERINE THREONINE PROTEIN KINASE"/>
    <property type="match status" value="1"/>
</dbReference>
<evidence type="ECO:0000256" key="13">
    <source>
        <dbReference type="PROSITE-ProRule" id="PRU10141"/>
    </source>
</evidence>
<keyword evidence="17" id="KW-1185">Reference proteome</keyword>
<keyword evidence="4" id="KW-0723">Serine/threonine-protein kinase</keyword>
<dbReference type="FunFam" id="1.20.1270.60:FF:000014">
    <property type="entry name" value="Protein hob3, variant"/>
    <property type="match status" value="1"/>
</dbReference>
<keyword evidence="7" id="KW-0418">Kinase</keyword>
<feature type="domain" description="BAR" evidence="15">
    <location>
        <begin position="1055"/>
        <end position="1275"/>
    </location>
</feature>
<dbReference type="PROSITE" id="PS50011">
    <property type="entry name" value="PROTEIN_KINASE_DOM"/>
    <property type="match status" value="2"/>
</dbReference>
<dbReference type="GO" id="GO:0005856">
    <property type="term" value="C:cytoskeleton"/>
    <property type="evidence" value="ECO:0007669"/>
    <property type="project" value="UniProtKB-SubCell"/>
</dbReference>
<dbReference type="EC" id="2.7.11.1" evidence="2"/>
<evidence type="ECO:0000256" key="10">
    <source>
        <dbReference type="ARBA" id="ARBA00047899"/>
    </source>
</evidence>
<keyword evidence="6 13" id="KW-0547">Nucleotide-binding</keyword>
<dbReference type="OrthoDB" id="6513151at2759"/>
<evidence type="ECO:0000256" key="7">
    <source>
        <dbReference type="ARBA" id="ARBA00022777"/>
    </source>
</evidence>
<evidence type="ECO:0000256" key="6">
    <source>
        <dbReference type="ARBA" id="ARBA00022741"/>
    </source>
</evidence>
<dbReference type="Gene3D" id="1.20.1270.60">
    <property type="entry name" value="Arfaptin homology (AH) domain/BAR domain"/>
    <property type="match status" value="1"/>
</dbReference>
<sequence length="1301" mass="149769">MAIIPLGQLVGPKELFLMSNHAIEKVKKPPGRRSSSSLYDSLLLFREDEKLFGSFKSSFKETFDVFLGDDEDCKRLSRYDIRDRIGYGSFGSVNRCIDVLTGEEYAIKEILKAQLKKVYGNSRFSHSKSESDSFIYNTDTSSYWRVKNNYEEDNNPFFYIKEEIDIMKKMNHKNIVNMIDVLDDPNGDSIYIVTNKVLEMCEKGALMNMDSNEIVTPYSETDCRKWFRDLTLGVEYLHSNGICHCDIKPENLLLSKDGVLKITDFSISKTFTKDDSFMKIKGTPAFMAPELCFSESNTVSCRAADIWSMGITLWCLIFGCLPFYDTDIIKLYHMIKTKEIVVPQCVSLSLKDLFEKILEKAPEKRIKLHDLRVLFPIDDIFLFLTHLKKHSWITQDGLDPLITYEENVMGSASNSTCIYINYDQKYVDNYVQINAQHIAQKNTDNFIFKSKDCISLLGFTFLAVRSGVEVWPEWGSKRGLLEEEGLSFGGLYIWIGFISNYMAFNHMKMKVDIINGDKEMIISHGKVQDSSDLSLCNIIMDKVDTLPVMRVSLQSMTHVSCNDNKEKIKQSYKGSSKKKDLESKGNLREEVCVGSFVPAQLKKVTLKFHRIFSPIERETQSHKAKEHVKVNVESADEGLDMLLKGQDTCKNGHNEKSKISNNSNSNQTVSDFFTLCSDGTHFHTFRKVFREHRFRLLRDFFGIIKKGRAYAENLAPGHSCFINSLIDKMKPERSNSSKKEKNLVNSNSSLSEKYGDCHEIIGKGSFGIVRISYKVDPKNAHAEQLYAVKEFRKRPTESTKRYTKRLTSEFCISSALRHPNVIHTFDLLQDSKGDYCEVMEFCAGGDLYSLILSSGKLNIIEADCYFKQLMRGVEYIHELGVAHRDLKPENLLLTHNGVLKITDFGNGECFKMAWENKAHLTCGLCGSIPYIAPEEYTDKEFDPRAVDVWATGVIYMAMRTGRHLWCIAKQDEDEFYGEYLQKRENKSGYHPIESFQTCCKNVIYSILDPFPERRITAKYVLRSQWVQQILLCKAGEIDRILPENAIFVHFLRIQMMIKAGHVEKTVDREFDLEERRFHTMEQAVLRLQREAKNYLDSLRSMSASQLGIVEAMDDFYADTYHKDRASKHYRQAAEDFDTRTMKELDEIYRFTVLDPISKFCTYFPEINAAITKRNHKLVDYDAVRAKVKRLTDKPSDDIRKLPLVEKEAAQAKELYVSLNSQLLKELPELIDLRVPYLDASFEALVKIQFQFCYDGYDRMSKVQQYFASNVRNQYTTGNLDQRIDDVLQKVKNLSIAGIGST</sequence>
<reference evidence="16" key="1">
    <citation type="submission" date="2020-06" db="EMBL/GenBank/DDBJ databases">
        <title>Genomes of multiple members of Pneumocystis genus reveal paths to human pathogen Pneumocystis jirovecii.</title>
        <authorList>
            <person name="Cisse O.H."/>
            <person name="Ma L."/>
            <person name="Dekker J."/>
            <person name="Khil P."/>
            <person name="Jo J."/>
            <person name="Brenchley J."/>
            <person name="Blair R."/>
            <person name="Pahar B."/>
            <person name="Chabe M."/>
            <person name="Van Rompay K.A."/>
            <person name="Keesler R."/>
            <person name="Sukura A."/>
            <person name="Hirsch V."/>
            <person name="Kutty G."/>
            <person name="Liu Y."/>
            <person name="Peng L."/>
            <person name="Chen J."/>
            <person name="Song J."/>
            <person name="Weissenbacher-Lang C."/>
            <person name="Xu J."/>
            <person name="Upham N.S."/>
            <person name="Stajich J.E."/>
            <person name="Cuomo C.A."/>
            <person name="Cushion M.T."/>
            <person name="Kovacs J.A."/>
        </authorList>
    </citation>
    <scope>NUCLEOTIDE SEQUENCE</scope>
    <source>
        <strain evidence="16">2A</strain>
    </source>
</reference>
<dbReference type="PROSITE" id="PS00107">
    <property type="entry name" value="PROTEIN_KINASE_ATP"/>
    <property type="match status" value="2"/>
</dbReference>
<dbReference type="InterPro" id="IPR017441">
    <property type="entry name" value="Protein_kinase_ATP_BS"/>
</dbReference>
<keyword evidence="3" id="KW-0963">Cytoplasm</keyword>
<evidence type="ECO:0000313" key="16">
    <source>
        <dbReference type="EMBL" id="QSL66754.1"/>
    </source>
</evidence>
<keyword evidence="9" id="KW-0206">Cytoskeleton</keyword>
<dbReference type="GO" id="GO:0030003">
    <property type="term" value="P:intracellular monoatomic cation homeostasis"/>
    <property type="evidence" value="ECO:0007669"/>
    <property type="project" value="UniProtKB-ARBA"/>
</dbReference>
<dbReference type="Pfam" id="PF00069">
    <property type="entry name" value="Pkinase"/>
    <property type="match status" value="2"/>
</dbReference>
<dbReference type="InterPro" id="IPR004148">
    <property type="entry name" value="BAR_dom"/>
</dbReference>
<evidence type="ECO:0000256" key="5">
    <source>
        <dbReference type="ARBA" id="ARBA00022679"/>
    </source>
</evidence>
<comment type="catalytic activity">
    <reaction evidence="10">
        <text>L-threonyl-[protein] + ATP = O-phospho-L-threonyl-[protein] + ADP + H(+)</text>
        <dbReference type="Rhea" id="RHEA:46608"/>
        <dbReference type="Rhea" id="RHEA-COMP:11060"/>
        <dbReference type="Rhea" id="RHEA-COMP:11605"/>
        <dbReference type="ChEBI" id="CHEBI:15378"/>
        <dbReference type="ChEBI" id="CHEBI:30013"/>
        <dbReference type="ChEBI" id="CHEBI:30616"/>
        <dbReference type="ChEBI" id="CHEBI:61977"/>
        <dbReference type="ChEBI" id="CHEBI:456216"/>
        <dbReference type="EC" id="2.7.11.1"/>
    </reaction>
</comment>
<dbReference type="CDD" id="cd14008">
    <property type="entry name" value="STKc_LKB1_CaMKK"/>
    <property type="match status" value="1"/>
</dbReference>
<keyword evidence="5" id="KW-0808">Transferase</keyword>
<dbReference type="SUPFAM" id="SSF56112">
    <property type="entry name" value="Protein kinase-like (PK-like)"/>
    <property type="match status" value="2"/>
</dbReference>
<evidence type="ECO:0000259" key="15">
    <source>
        <dbReference type="PROSITE" id="PS51021"/>
    </source>
</evidence>
<dbReference type="InterPro" id="IPR027267">
    <property type="entry name" value="AH/BAR_dom_sf"/>
</dbReference>
<evidence type="ECO:0000313" key="17">
    <source>
        <dbReference type="Proteomes" id="UP000663699"/>
    </source>
</evidence>
<dbReference type="PROSITE" id="PS51021">
    <property type="entry name" value="BAR"/>
    <property type="match status" value="1"/>
</dbReference>
<gene>
    <name evidence="16" type="ORF">MERGE_001140</name>
</gene>
<dbReference type="PANTHER" id="PTHR24346">
    <property type="entry name" value="MAP/MICROTUBULE AFFINITY-REGULATING KINASE"/>
    <property type="match status" value="1"/>
</dbReference>
<evidence type="ECO:0000256" key="9">
    <source>
        <dbReference type="ARBA" id="ARBA00023212"/>
    </source>
</evidence>
<dbReference type="GO" id="GO:0005737">
    <property type="term" value="C:cytoplasm"/>
    <property type="evidence" value="ECO:0007669"/>
    <property type="project" value="InterPro"/>
</dbReference>
<dbReference type="PROSITE" id="PS00108">
    <property type="entry name" value="PROTEIN_KINASE_ST"/>
    <property type="match status" value="2"/>
</dbReference>
<dbReference type="Gene3D" id="1.10.510.10">
    <property type="entry name" value="Transferase(Phosphotransferase) domain 1"/>
    <property type="match status" value="2"/>
</dbReference>
<dbReference type="SUPFAM" id="SSF103657">
    <property type="entry name" value="BAR/IMD domain-like"/>
    <property type="match status" value="1"/>
</dbReference>
<protein>
    <recommendedName>
        <fullName evidence="2">non-specific serine/threonine protein kinase</fullName>
        <ecNumber evidence="2">2.7.11.1</ecNumber>
    </recommendedName>
    <alternativeName>
        <fullName evidence="12">Halotolerance protein 4</fullName>
    </alternativeName>
</protein>
<dbReference type="Gene3D" id="3.30.200.20">
    <property type="entry name" value="Phosphorylase Kinase, domain 1"/>
    <property type="match status" value="1"/>
</dbReference>
<dbReference type="EMBL" id="CP054545">
    <property type="protein sequence ID" value="QSL66754.1"/>
    <property type="molecule type" value="Genomic_DNA"/>
</dbReference>
<evidence type="ECO:0000256" key="4">
    <source>
        <dbReference type="ARBA" id="ARBA00022527"/>
    </source>
</evidence>
<evidence type="ECO:0000256" key="8">
    <source>
        <dbReference type="ARBA" id="ARBA00022840"/>
    </source>
</evidence>
<feature type="domain" description="Protein kinase" evidence="14">
    <location>
        <begin position="755"/>
        <end position="1026"/>
    </location>
</feature>
<dbReference type="SMART" id="SM00220">
    <property type="entry name" value="S_TKc"/>
    <property type="match status" value="2"/>
</dbReference>
<feature type="binding site" evidence="13">
    <location>
        <position position="108"/>
    </location>
    <ligand>
        <name>ATP</name>
        <dbReference type="ChEBI" id="CHEBI:30616"/>
    </ligand>
</feature>
<dbReference type="SMART" id="SM00721">
    <property type="entry name" value="BAR"/>
    <property type="match status" value="1"/>
</dbReference>
<proteinExistence type="predicted"/>
<evidence type="ECO:0000256" key="2">
    <source>
        <dbReference type="ARBA" id="ARBA00012513"/>
    </source>
</evidence>
<feature type="domain" description="Protein kinase" evidence="14">
    <location>
        <begin position="79"/>
        <end position="393"/>
    </location>
</feature>
<dbReference type="InterPro" id="IPR008271">
    <property type="entry name" value="Ser/Thr_kinase_AS"/>
</dbReference>
<evidence type="ECO:0000259" key="14">
    <source>
        <dbReference type="PROSITE" id="PS50011"/>
    </source>
</evidence>
<dbReference type="InterPro" id="IPR000719">
    <property type="entry name" value="Prot_kinase_dom"/>
</dbReference>
<dbReference type="GO" id="GO:0005524">
    <property type="term" value="F:ATP binding"/>
    <property type="evidence" value="ECO:0007669"/>
    <property type="project" value="UniProtKB-UniRule"/>
</dbReference>
<dbReference type="GO" id="GO:0035556">
    <property type="term" value="P:intracellular signal transduction"/>
    <property type="evidence" value="ECO:0007669"/>
    <property type="project" value="TreeGrafter"/>
</dbReference>
<dbReference type="Pfam" id="PF03114">
    <property type="entry name" value="BAR"/>
    <property type="match status" value="1"/>
</dbReference>
<evidence type="ECO:0000256" key="12">
    <source>
        <dbReference type="ARBA" id="ARBA00078109"/>
    </source>
</evidence>
<organism evidence="16 17">
    <name type="scientific">Pneumocystis wakefieldiae</name>
    <dbReference type="NCBI Taxonomy" id="38082"/>
    <lineage>
        <taxon>Eukaryota</taxon>
        <taxon>Fungi</taxon>
        <taxon>Dikarya</taxon>
        <taxon>Ascomycota</taxon>
        <taxon>Taphrinomycotina</taxon>
        <taxon>Pneumocystomycetes</taxon>
        <taxon>Pneumocystaceae</taxon>
        <taxon>Pneumocystis</taxon>
    </lineage>
</organism>
<dbReference type="GO" id="GO:0004674">
    <property type="term" value="F:protein serine/threonine kinase activity"/>
    <property type="evidence" value="ECO:0007669"/>
    <property type="project" value="UniProtKB-KW"/>
</dbReference>
<name>A0A899G2G1_9ASCO</name>
<dbReference type="Proteomes" id="UP000663699">
    <property type="component" value="Chromosome 14"/>
</dbReference>
<feature type="binding site" evidence="13">
    <location>
        <position position="789"/>
    </location>
    <ligand>
        <name>ATP</name>
        <dbReference type="ChEBI" id="CHEBI:30616"/>
    </ligand>
</feature>
<accession>A0A899G2G1</accession>
<comment type="catalytic activity">
    <reaction evidence="11">
        <text>L-seryl-[protein] + ATP = O-phospho-L-seryl-[protein] + ADP + H(+)</text>
        <dbReference type="Rhea" id="RHEA:17989"/>
        <dbReference type="Rhea" id="RHEA-COMP:9863"/>
        <dbReference type="Rhea" id="RHEA-COMP:11604"/>
        <dbReference type="ChEBI" id="CHEBI:15378"/>
        <dbReference type="ChEBI" id="CHEBI:29999"/>
        <dbReference type="ChEBI" id="CHEBI:30616"/>
        <dbReference type="ChEBI" id="CHEBI:83421"/>
        <dbReference type="ChEBI" id="CHEBI:456216"/>
        <dbReference type="EC" id="2.7.11.1"/>
    </reaction>
</comment>
<dbReference type="CDD" id="cd13994">
    <property type="entry name" value="STKc_HAL4_like"/>
    <property type="match status" value="1"/>
</dbReference>
<dbReference type="FunFam" id="1.10.510.10:FF:000183">
    <property type="entry name" value="Serine/threonine-protein kinase hal4"/>
    <property type="match status" value="1"/>
</dbReference>
<keyword evidence="8 13" id="KW-0067">ATP-binding</keyword>
<evidence type="ECO:0000256" key="11">
    <source>
        <dbReference type="ARBA" id="ARBA00048679"/>
    </source>
</evidence>
<evidence type="ECO:0000256" key="1">
    <source>
        <dbReference type="ARBA" id="ARBA00004245"/>
    </source>
</evidence>
<dbReference type="InterPro" id="IPR011009">
    <property type="entry name" value="Kinase-like_dom_sf"/>
</dbReference>